<sequence>MRNSVKMFLKGLGIVSIICVSFALGKSNTADERKVYIPSDEMRKSIVESAKWNPETEQEEVITDELPTVRQVERVDNVFLTGRSLEGAQYLTNVESAVYIPAEEGSIDMRPIGKMKNLKMLQYYTYPTEDKGTHMVQDISYLSELQKLESLDLYHYPVLDLTPLSNLKNLNRFNGASNVTAPKMIVDKKFKQILFEHPMKYSTQFSDGSKDVNYASMSNEDGSWNKEIKPDLKGNIITISNIEEQATNIEIHLGASSADKYYRHELIYEIPIVWY</sequence>
<organism evidence="1 2">
    <name type="scientific">Candidatus Enterococcus ikei</name>
    <dbReference type="NCBI Taxonomy" id="2815326"/>
    <lineage>
        <taxon>Bacteria</taxon>
        <taxon>Bacillati</taxon>
        <taxon>Bacillota</taxon>
        <taxon>Bacilli</taxon>
        <taxon>Lactobacillales</taxon>
        <taxon>Enterococcaceae</taxon>
        <taxon>Enterococcus</taxon>
    </lineage>
</organism>
<protein>
    <recommendedName>
        <fullName evidence="3">WxL domain-containing protein</fullName>
    </recommendedName>
</protein>
<dbReference type="InterPro" id="IPR032675">
    <property type="entry name" value="LRR_dom_sf"/>
</dbReference>
<dbReference type="RefSeq" id="WP_207112624.1">
    <property type="nucleotide sequence ID" value="NZ_JAFLWD010000020.1"/>
</dbReference>
<dbReference type="Proteomes" id="UP000664632">
    <property type="component" value="Unassembled WGS sequence"/>
</dbReference>
<proteinExistence type="predicted"/>
<comment type="caution">
    <text evidence="1">The sequence shown here is derived from an EMBL/GenBank/DDBJ whole genome shotgun (WGS) entry which is preliminary data.</text>
</comment>
<accession>A0ABS3GZ96</accession>
<evidence type="ECO:0008006" key="3">
    <source>
        <dbReference type="Google" id="ProtNLM"/>
    </source>
</evidence>
<dbReference type="EMBL" id="JAFLWD010000020">
    <property type="protein sequence ID" value="MBO0440582.1"/>
    <property type="molecule type" value="Genomic_DNA"/>
</dbReference>
<name>A0ABS3GZ96_9ENTE</name>
<gene>
    <name evidence="1" type="ORF">JZO69_09430</name>
</gene>
<reference evidence="1 2" key="1">
    <citation type="submission" date="2021-03" db="EMBL/GenBank/DDBJ databases">
        <title>Enterococcal diversity collection.</title>
        <authorList>
            <person name="Gilmore M.S."/>
            <person name="Schwartzman J."/>
            <person name="Van Tyne D."/>
            <person name="Martin M."/>
            <person name="Earl A.M."/>
            <person name="Manson A.L."/>
            <person name="Straub T."/>
            <person name="Salamzade R."/>
            <person name="Saavedra J."/>
            <person name="Lebreton F."/>
            <person name="Prichula J."/>
            <person name="Schaufler K."/>
            <person name="Gaca A."/>
            <person name="Sgardioli B."/>
            <person name="Wagenaar J."/>
            <person name="Strong T."/>
        </authorList>
    </citation>
    <scope>NUCLEOTIDE SEQUENCE [LARGE SCALE GENOMIC DNA]</scope>
    <source>
        <strain evidence="1 2">DIV0869a</strain>
    </source>
</reference>
<keyword evidence="2" id="KW-1185">Reference proteome</keyword>
<evidence type="ECO:0000313" key="2">
    <source>
        <dbReference type="Proteomes" id="UP000664632"/>
    </source>
</evidence>
<evidence type="ECO:0000313" key="1">
    <source>
        <dbReference type="EMBL" id="MBO0440582.1"/>
    </source>
</evidence>
<dbReference type="Gene3D" id="3.80.10.10">
    <property type="entry name" value="Ribonuclease Inhibitor"/>
    <property type="match status" value="1"/>
</dbReference>